<dbReference type="InterPro" id="IPR013319">
    <property type="entry name" value="GH11/12"/>
</dbReference>
<dbReference type="PRINTS" id="PR00911">
    <property type="entry name" value="GLHYDRLASE11"/>
</dbReference>
<sequence>MEKTILTCAVFMLLVFAGCSEDSIDNEFLQEDVPGLQLKGYSSGTHDGFFWFLWTDDRSGSVNYSNGSGGNYSVSWNYSGNFTCGKGWSYGDYSRVIGYNVGAHSHTGGGSIAYYGWTRNPLIEYYVNERWGNSRPTGEYRGAVTSDGATYDIYTAMRYNAPSIDGTQTFRQVFSTRRSQAPTGQNQTITFANHVNAWASVGLNLGNDWSPYAILLTEAYGGSQGYANVTVWNAGSSTGGGNNGGGGTQYYRIQNRATGLYIDGMGVTNNGGDLGQYANINHQNAHWIREASGGYERFKNRATGLYIDGMGRTNNGDNAGQYANTTHVNAQWSLEAAGDGYYRLRNRGTGMYLDGYGRTTSGSAVSQYANTTHPNAQWRFVPVQ</sequence>
<reference evidence="12" key="2">
    <citation type="submission" date="2022-06" db="EMBL/GenBank/DDBJ databases">
        <title>Xiashengella guii gen. nov. sp. nov., a bacterium isolated form anaerobic digestion tank.</title>
        <authorList>
            <person name="Huang H."/>
        </authorList>
    </citation>
    <scope>NUCLEOTIDE SEQUENCE</scope>
    <source>
        <strain evidence="12">Ai-910</strain>
    </source>
</reference>
<evidence type="ECO:0000256" key="5">
    <source>
        <dbReference type="ARBA" id="ARBA00022801"/>
    </source>
</evidence>
<dbReference type="Gene3D" id="2.60.120.180">
    <property type="match status" value="1"/>
</dbReference>
<evidence type="ECO:0000313" key="13">
    <source>
        <dbReference type="Proteomes" id="UP001056426"/>
    </source>
</evidence>
<dbReference type="PANTHER" id="PTHR46828:SF2">
    <property type="entry name" value="ENDO-1,4-BETA-XYLANASE A-RELATED"/>
    <property type="match status" value="1"/>
</dbReference>
<comment type="similarity">
    <text evidence="9 10">Belongs to the glycosyl hydrolase 11 (cellulase G) family.</text>
</comment>
<proteinExistence type="inferred from homology"/>
<dbReference type="EC" id="3.2.1.8" evidence="3 9"/>
<dbReference type="InterPro" id="IPR013320">
    <property type="entry name" value="ConA-like_dom_sf"/>
</dbReference>
<accession>A0A9J6ZNB6</accession>
<keyword evidence="5 9" id="KW-0378">Hydrolase</keyword>
<dbReference type="InterPro" id="IPR035992">
    <property type="entry name" value="Ricin_B-like_lectins"/>
</dbReference>
<keyword evidence="6 9" id="KW-0119">Carbohydrate metabolism</keyword>
<dbReference type="AlphaFoldDB" id="A0A9J6ZNB6"/>
<keyword evidence="13" id="KW-1185">Reference proteome</keyword>
<dbReference type="PROSITE" id="PS51761">
    <property type="entry name" value="GH11_3"/>
    <property type="match status" value="1"/>
</dbReference>
<protein>
    <recommendedName>
        <fullName evidence="3 9">Endo-1,4-beta-xylanase</fullName>
        <ecNumber evidence="3 9">3.2.1.8</ecNumber>
    </recommendedName>
</protein>
<keyword evidence="7 9" id="KW-0326">Glycosidase</keyword>
<gene>
    <name evidence="12" type="ORF">M9189_10100</name>
</gene>
<evidence type="ECO:0000256" key="10">
    <source>
        <dbReference type="RuleBase" id="RU362015"/>
    </source>
</evidence>
<comment type="pathway">
    <text evidence="2 9 10">Glycan degradation; xylan degradation.</text>
</comment>
<dbReference type="RefSeq" id="WP_250722907.1">
    <property type="nucleotide sequence ID" value="NZ_CP098400.1"/>
</dbReference>
<evidence type="ECO:0000256" key="4">
    <source>
        <dbReference type="ARBA" id="ARBA00022651"/>
    </source>
</evidence>
<dbReference type="Pfam" id="PF00457">
    <property type="entry name" value="Glyco_hydro_11"/>
    <property type="match status" value="1"/>
</dbReference>
<evidence type="ECO:0000259" key="11">
    <source>
        <dbReference type="PROSITE" id="PS51761"/>
    </source>
</evidence>
<evidence type="ECO:0000256" key="3">
    <source>
        <dbReference type="ARBA" id="ARBA00012590"/>
    </source>
</evidence>
<evidence type="ECO:0000313" key="12">
    <source>
        <dbReference type="EMBL" id="URW79205.1"/>
    </source>
</evidence>
<dbReference type="PANTHER" id="PTHR46828">
    <property type="entry name" value="ENDO-1,4-BETA-XYLANASE A-RELATED"/>
    <property type="match status" value="1"/>
</dbReference>
<evidence type="ECO:0000256" key="9">
    <source>
        <dbReference type="PROSITE-ProRule" id="PRU01097"/>
    </source>
</evidence>
<organism evidence="12 13">
    <name type="scientific">Xiashengella succiniciproducens</name>
    <dbReference type="NCBI Taxonomy" id="2949635"/>
    <lineage>
        <taxon>Bacteria</taxon>
        <taxon>Pseudomonadati</taxon>
        <taxon>Bacteroidota</taxon>
        <taxon>Bacteroidia</taxon>
        <taxon>Marinilabiliales</taxon>
        <taxon>Marinilabiliaceae</taxon>
        <taxon>Xiashengella</taxon>
    </lineage>
</organism>
<dbReference type="InterPro" id="IPR001137">
    <property type="entry name" value="Glyco_hydro_11"/>
</dbReference>
<dbReference type="KEGG" id="alkq:M9189_10100"/>
<evidence type="ECO:0000256" key="7">
    <source>
        <dbReference type="ARBA" id="ARBA00023295"/>
    </source>
</evidence>
<dbReference type="CDD" id="cd00161">
    <property type="entry name" value="beta-trefoil_Ricin-like"/>
    <property type="match status" value="1"/>
</dbReference>
<feature type="active site" description="Proton donor" evidence="9">
    <location>
        <position position="218"/>
    </location>
</feature>
<dbReference type="SUPFAM" id="SSF49899">
    <property type="entry name" value="Concanavalin A-like lectins/glucanases"/>
    <property type="match status" value="1"/>
</dbReference>
<feature type="domain" description="GH11" evidence="11">
    <location>
        <begin position="37"/>
        <end position="231"/>
    </location>
</feature>
<dbReference type="EMBL" id="CP098400">
    <property type="protein sequence ID" value="URW79205.1"/>
    <property type="molecule type" value="Genomic_DNA"/>
</dbReference>
<dbReference type="PROSITE" id="PS51257">
    <property type="entry name" value="PROKAR_LIPOPROTEIN"/>
    <property type="match status" value="1"/>
</dbReference>
<evidence type="ECO:0000256" key="2">
    <source>
        <dbReference type="ARBA" id="ARBA00004851"/>
    </source>
</evidence>
<dbReference type="SUPFAM" id="SSF50370">
    <property type="entry name" value="Ricin B-like lectins"/>
    <property type="match status" value="1"/>
</dbReference>
<dbReference type="Proteomes" id="UP001056426">
    <property type="component" value="Chromosome"/>
</dbReference>
<keyword evidence="4 9" id="KW-0858">Xylan degradation</keyword>
<evidence type="ECO:0000256" key="1">
    <source>
        <dbReference type="ARBA" id="ARBA00000681"/>
    </source>
</evidence>
<evidence type="ECO:0000256" key="6">
    <source>
        <dbReference type="ARBA" id="ARBA00023277"/>
    </source>
</evidence>
<dbReference type="GO" id="GO:0045493">
    <property type="term" value="P:xylan catabolic process"/>
    <property type="evidence" value="ECO:0007669"/>
    <property type="project" value="UniProtKB-UniRule"/>
</dbReference>
<evidence type="ECO:0000256" key="8">
    <source>
        <dbReference type="ARBA" id="ARBA00023326"/>
    </source>
</evidence>
<keyword evidence="8 9" id="KW-0624">Polysaccharide degradation</keyword>
<dbReference type="Pfam" id="PF14200">
    <property type="entry name" value="RicinB_lectin_2"/>
    <property type="match status" value="2"/>
</dbReference>
<dbReference type="Gene3D" id="2.80.10.50">
    <property type="match status" value="2"/>
</dbReference>
<name>A0A9J6ZNB6_9BACT</name>
<feature type="active site" description="Nucleophile" evidence="9">
    <location>
        <position position="124"/>
    </location>
</feature>
<reference evidence="12" key="1">
    <citation type="submission" date="2022-05" db="EMBL/GenBank/DDBJ databases">
        <authorList>
            <person name="Sun X."/>
        </authorList>
    </citation>
    <scope>NUCLEOTIDE SEQUENCE</scope>
    <source>
        <strain evidence="12">Ai-910</strain>
    </source>
</reference>
<dbReference type="InterPro" id="IPR033123">
    <property type="entry name" value="GH11_dom"/>
</dbReference>
<dbReference type="InterPro" id="IPR000772">
    <property type="entry name" value="Ricin_B_lectin"/>
</dbReference>
<comment type="catalytic activity">
    <reaction evidence="1 9 10">
        <text>Endohydrolysis of (1-&gt;4)-beta-D-xylosidic linkages in xylans.</text>
        <dbReference type="EC" id="3.2.1.8"/>
    </reaction>
</comment>
<dbReference type="GO" id="GO:0031176">
    <property type="term" value="F:endo-1,4-beta-xylanase activity"/>
    <property type="evidence" value="ECO:0007669"/>
    <property type="project" value="UniProtKB-UniRule"/>
</dbReference>